<feature type="compositionally biased region" description="Low complexity" evidence="2">
    <location>
        <begin position="794"/>
        <end position="811"/>
    </location>
</feature>
<dbReference type="Proteomes" id="UP000186817">
    <property type="component" value="Unassembled WGS sequence"/>
</dbReference>
<dbReference type="InterPro" id="IPR021133">
    <property type="entry name" value="HEAT_type_2"/>
</dbReference>
<feature type="region of interest" description="Disordered" evidence="2">
    <location>
        <begin position="620"/>
        <end position="668"/>
    </location>
</feature>
<evidence type="ECO:0000256" key="2">
    <source>
        <dbReference type="SAM" id="MobiDB-lite"/>
    </source>
</evidence>
<gene>
    <name evidence="4" type="ORF">AK812_SmicGene22109</name>
</gene>
<feature type="transmembrane region" description="Helical" evidence="3">
    <location>
        <begin position="575"/>
        <end position="600"/>
    </location>
</feature>
<feature type="region of interest" description="Disordered" evidence="2">
    <location>
        <begin position="390"/>
        <end position="416"/>
    </location>
</feature>
<dbReference type="InterPro" id="IPR016024">
    <property type="entry name" value="ARM-type_fold"/>
</dbReference>
<feature type="transmembrane region" description="Helical" evidence="3">
    <location>
        <begin position="541"/>
        <end position="563"/>
    </location>
</feature>
<dbReference type="EMBL" id="LSRX01000493">
    <property type="protein sequence ID" value="OLP95723.1"/>
    <property type="molecule type" value="Genomic_DNA"/>
</dbReference>
<feature type="region of interest" description="Disordered" evidence="2">
    <location>
        <begin position="761"/>
        <end position="811"/>
    </location>
</feature>
<feature type="region of interest" description="Disordered" evidence="2">
    <location>
        <begin position="439"/>
        <end position="463"/>
    </location>
</feature>
<dbReference type="InterPro" id="IPR036188">
    <property type="entry name" value="FAD/NAD-bd_sf"/>
</dbReference>
<comment type="caution">
    <text evidence="4">The sequence shown here is derived from an EMBL/GenBank/DDBJ whole genome shotgun (WGS) entry which is preliminary data.</text>
</comment>
<dbReference type="SUPFAM" id="SSF48371">
    <property type="entry name" value="ARM repeat"/>
    <property type="match status" value="1"/>
</dbReference>
<keyword evidence="3" id="KW-1133">Transmembrane helix</keyword>
<dbReference type="Gene3D" id="1.25.10.10">
    <property type="entry name" value="Leucine-rich Repeat Variant"/>
    <property type="match status" value="1"/>
</dbReference>
<accession>A0A1Q9DKQ2</accession>
<proteinExistence type="predicted"/>
<reference evidence="4 5" key="1">
    <citation type="submission" date="2016-02" db="EMBL/GenBank/DDBJ databases">
        <title>Genome analysis of coral dinoflagellate symbionts highlights evolutionary adaptations to a symbiotic lifestyle.</title>
        <authorList>
            <person name="Aranda M."/>
            <person name="Li Y."/>
            <person name="Liew Y.J."/>
            <person name="Baumgarten S."/>
            <person name="Simakov O."/>
            <person name="Wilson M."/>
            <person name="Piel J."/>
            <person name="Ashoor H."/>
            <person name="Bougouffa S."/>
            <person name="Bajic V.B."/>
            <person name="Ryu T."/>
            <person name="Ravasi T."/>
            <person name="Bayer T."/>
            <person name="Micklem G."/>
            <person name="Kim H."/>
            <person name="Bhak J."/>
            <person name="Lajeunesse T.C."/>
            <person name="Voolstra C.R."/>
        </authorList>
    </citation>
    <scope>NUCLEOTIDE SEQUENCE [LARGE SCALE GENOMIC DNA]</scope>
    <source>
        <strain evidence="4 5">CCMP2467</strain>
    </source>
</reference>
<feature type="non-terminal residue" evidence="4">
    <location>
        <position position="1391"/>
    </location>
</feature>
<feature type="repeat" description="HEAT" evidence="1">
    <location>
        <begin position="916"/>
        <end position="953"/>
    </location>
</feature>
<keyword evidence="5" id="KW-1185">Reference proteome</keyword>
<dbReference type="InterPro" id="IPR011989">
    <property type="entry name" value="ARM-like"/>
</dbReference>
<dbReference type="PROSITE" id="PS50077">
    <property type="entry name" value="HEAT_REPEAT"/>
    <property type="match status" value="1"/>
</dbReference>
<evidence type="ECO:0000313" key="4">
    <source>
        <dbReference type="EMBL" id="OLP95723.1"/>
    </source>
</evidence>
<feature type="region of interest" description="Disordered" evidence="2">
    <location>
        <begin position="341"/>
        <end position="360"/>
    </location>
</feature>
<keyword evidence="3" id="KW-0472">Membrane</keyword>
<name>A0A1Q9DKQ2_SYMMI</name>
<evidence type="ECO:0000256" key="1">
    <source>
        <dbReference type="PROSITE-ProRule" id="PRU00103"/>
    </source>
</evidence>
<evidence type="ECO:0000256" key="3">
    <source>
        <dbReference type="SAM" id="Phobius"/>
    </source>
</evidence>
<feature type="compositionally biased region" description="Basic and acidic residues" evidence="2">
    <location>
        <begin position="643"/>
        <end position="660"/>
    </location>
</feature>
<dbReference type="SUPFAM" id="SSF51905">
    <property type="entry name" value="FAD/NAD(P)-binding domain"/>
    <property type="match status" value="1"/>
</dbReference>
<protein>
    <submittedName>
        <fullName evidence="4">Uncharacterized protein</fullName>
    </submittedName>
</protein>
<feature type="compositionally biased region" description="Basic and acidic residues" evidence="2">
    <location>
        <begin position="341"/>
        <end position="350"/>
    </location>
</feature>
<sequence length="1391" mass="151485">MSAVRYPHAPGISFLVKQGHCERHQVLSAGAFQRGHEMTIRKHQFMLCHVALVNMVEMPALTEAENATEGLALLSRRAGYNGLKTAMLYTKAGNDNYVVFDRNDKVGGYCWITAANTHSKLQTVYLAASEPEAKVLSHLVGPGAKSIADKSGVEFRACEVLPNFRFKTNVAKMDIIGEKRVSVSSLFNYPGCMTRNRIIDYPGEDEFGGHVAYGMNDDCPYEELKGNNVAILGNGAFAVENAASLADGLATQEAAGVSPNERVSGRRAGMELKVEAAPQLEVEGFSLPNNCFIGVRVGDVLKQGRYEPHRCYHFPQLERRRNAKVDIYQHVGTCIVAVDPDTKSSHDSRQEVAVTSMDPSLPGSRIRVNVEAKMEDGKANREVRLSEAVKAEAAKEPPSAPAPAEPQEPVEEDPGCQITEDDELNAIRKQGRDAFLQASEDGSLEQAAPQEPTEEEKKKAHKDAVRAKASNVLIAAAENGELERALTLVKKTTYTYASSVDSNGRLNRFVETLEIYLEHFAALLWTHRHLTMATATITTPIITTLIVSTSMCSILIQAVYILVHISVVPVMSTIIIVISITIIITIHIIVMSLAVLVATLPSPAWTIAIDQASAVGPPVEAKQETVEAPAEVQEQSSQASESGKPETREAAEELKPRADSATDIPQEPPTVMVRDLAEVQHAYLAAPDSQTGAEACSTGLDVDPPPVRCESVDRGHLTTPGNKCEQHPFQQAFQVNFSTLELGQLRLDQDVLRRGFRERKYSPLSSEPRADMITNPQEPLEPASSHVVSEMEEGTAQPEQPEPGEAAANAEEASALVGVLTSKARGSEQARRVDAALLGLQQLAAAEPAAVLEAVRPVVQSACWRQRNLGWAAASPAKGVFELAASCASHEAPGVRRDAVGALRRMVLDDVSPQRVCDLVLSLLEDSSSEVRLAAVQTMTALEMEPGDEEAAQVNRGMWINALSDPDVDVRIQAACAAERVLAVDSLEDPASESITLMADALGTAMTQTSSEGEKTPSPGKTSFQRRCVNSLGILSDLGNPVARHWLSQFRSHPDPQVRLVSVCATMSADAALRHVQTDANVVLRHHIHSLCGGEMPKLLGLPKKELSEHQEEELRWAIEKTAGTEGWRPHLARCEEDGQVSSVTALLFGSGIRDESVRQHVLKSLTAKELPGQAGGRGFPTEFCSTAEVQAADGLAELLSNRAKLRQAQTQDGRKSRWQDLAQRPMYELADFGDPWEYWSVHASQVSVVQNSRFGIGDVTFLMVIYGKLQLEYIQDTVKRLTKHTVHLTGGRKLEADPLGGRQGDKTSRRLGLLGDWAVDRLHKMTQMATFGWCYQHRVSSSKPCAAEMAKLDGADCSWPSDEELRQVEEIRKICAAEIAAMPEQPRDAT</sequence>
<organism evidence="4 5">
    <name type="scientific">Symbiodinium microadriaticum</name>
    <name type="common">Dinoflagellate</name>
    <name type="synonym">Zooxanthella microadriatica</name>
    <dbReference type="NCBI Taxonomy" id="2951"/>
    <lineage>
        <taxon>Eukaryota</taxon>
        <taxon>Sar</taxon>
        <taxon>Alveolata</taxon>
        <taxon>Dinophyceae</taxon>
        <taxon>Suessiales</taxon>
        <taxon>Symbiodiniaceae</taxon>
        <taxon>Symbiodinium</taxon>
    </lineage>
</organism>
<keyword evidence="3" id="KW-0812">Transmembrane</keyword>
<evidence type="ECO:0000313" key="5">
    <source>
        <dbReference type="Proteomes" id="UP000186817"/>
    </source>
</evidence>
<dbReference type="OrthoDB" id="439520at2759"/>
<feature type="compositionally biased region" description="Low complexity" evidence="2">
    <location>
        <begin position="627"/>
        <end position="642"/>
    </location>
</feature>